<gene>
    <name evidence="2" type="ORF">AB1Y20_012720</name>
</gene>
<accession>A0AB34IJH5</accession>
<reference evidence="2 3" key="1">
    <citation type="journal article" date="2024" name="Science">
        <title>Giant polyketide synthase enzymes in the biosynthesis of giant marine polyether toxins.</title>
        <authorList>
            <person name="Fallon T.R."/>
            <person name="Shende V.V."/>
            <person name="Wierzbicki I.H."/>
            <person name="Pendleton A.L."/>
            <person name="Watervoot N.F."/>
            <person name="Auber R.P."/>
            <person name="Gonzalez D.J."/>
            <person name="Wisecaver J.H."/>
            <person name="Moore B.S."/>
        </authorList>
    </citation>
    <scope>NUCLEOTIDE SEQUENCE [LARGE SCALE GENOMIC DNA]</scope>
    <source>
        <strain evidence="2 3">12B1</strain>
    </source>
</reference>
<protein>
    <submittedName>
        <fullName evidence="2">Uncharacterized protein</fullName>
    </submittedName>
</protein>
<proteinExistence type="predicted"/>
<evidence type="ECO:0000313" key="2">
    <source>
        <dbReference type="EMBL" id="KAL1500043.1"/>
    </source>
</evidence>
<dbReference type="AlphaFoldDB" id="A0AB34IJH5"/>
<feature type="region of interest" description="Disordered" evidence="1">
    <location>
        <begin position="187"/>
        <end position="206"/>
    </location>
</feature>
<keyword evidence="3" id="KW-1185">Reference proteome</keyword>
<evidence type="ECO:0000256" key="1">
    <source>
        <dbReference type="SAM" id="MobiDB-lite"/>
    </source>
</evidence>
<evidence type="ECO:0000313" key="3">
    <source>
        <dbReference type="Proteomes" id="UP001515480"/>
    </source>
</evidence>
<organism evidence="2 3">
    <name type="scientific">Prymnesium parvum</name>
    <name type="common">Toxic golden alga</name>
    <dbReference type="NCBI Taxonomy" id="97485"/>
    <lineage>
        <taxon>Eukaryota</taxon>
        <taxon>Haptista</taxon>
        <taxon>Haptophyta</taxon>
        <taxon>Prymnesiophyceae</taxon>
        <taxon>Prymnesiales</taxon>
        <taxon>Prymnesiaceae</taxon>
        <taxon>Prymnesium</taxon>
    </lineage>
</organism>
<name>A0AB34IJH5_PRYPA</name>
<dbReference type="Proteomes" id="UP001515480">
    <property type="component" value="Unassembled WGS sequence"/>
</dbReference>
<dbReference type="EMBL" id="JBGBPQ010000024">
    <property type="protein sequence ID" value="KAL1500043.1"/>
    <property type="molecule type" value="Genomic_DNA"/>
</dbReference>
<comment type="caution">
    <text evidence="2">The sequence shown here is derived from an EMBL/GenBank/DDBJ whole genome shotgun (WGS) entry which is preliminary data.</text>
</comment>
<feature type="compositionally biased region" description="Basic and acidic residues" evidence="1">
    <location>
        <begin position="190"/>
        <end position="206"/>
    </location>
</feature>
<sequence length="241" mass="27290">MKAWEGTKLADTMYHMLVTAIGIATDEKQVPFASRQRVAPREWQRRRQCQTKRYELWSEDYAHTTGRRAAPVTFKSAWDGEACSESHTKRCYSLRSLDQYRMRSLFDQSSARASQLARNNGAICTLIDKVFTKLLSQLKRDPSAQRIAYQKQWLPTDSKFINSRPNSVYSRFHFIVTLGKSSSVPMARQVHGDSVDTSSGRDRKSERCELVVEEEHVGKGAAAAGQAGRVSDFQAACSWGK</sequence>